<dbReference type="Pfam" id="PF02561">
    <property type="entry name" value="FliS"/>
    <property type="match status" value="1"/>
</dbReference>
<reference evidence="7 8" key="1">
    <citation type="submission" date="2019-08" db="EMBL/GenBank/DDBJ databases">
        <title>Selenomonas sp. mPRGC5 and Selenomonas sp. mPRGC8 isolated from ruminal fluid of dairy goat (Capra hircus).</title>
        <authorList>
            <person name="Poothong S."/>
            <person name="Nuengjamnong C."/>
            <person name="Tanasupawat S."/>
        </authorList>
    </citation>
    <scope>NUCLEOTIDE SEQUENCE [LARGE SCALE GENOMIC DNA]</scope>
    <source>
        <strain evidence="8">mPRGC5</strain>
    </source>
</reference>
<proteinExistence type="inferred from homology"/>
<sequence length="137" mass="15796">MINNAAEAYKRQQIMTATPEALTLMLYNGCLKFMNEGKDAIEAKQWEQANTCLQKAQNIISEFRITLNMEYEISKQLMPLYNYTYDRLVEGNIKSDTKMVQEAIDIIKELRDAWVQAMKKARQENGTKNVQGDSYVG</sequence>
<dbReference type="PIRSF" id="PIRSF039090">
    <property type="entry name" value="Flis"/>
    <property type="match status" value="1"/>
</dbReference>
<evidence type="ECO:0000256" key="2">
    <source>
        <dbReference type="ARBA" id="ARBA00008787"/>
    </source>
</evidence>
<comment type="similarity">
    <text evidence="2 6">Belongs to the FliS family.</text>
</comment>
<evidence type="ECO:0000313" key="8">
    <source>
        <dbReference type="Proteomes" id="UP000323646"/>
    </source>
</evidence>
<dbReference type="GO" id="GO:0044780">
    <property type="term" value="P:bacterial-type flagellum assembly"/>
    <property type="evidence" value="ECO:0007669"/>
    <property type="project" value="InterPro"/>
</dbReference>
<protein>
    <recommendedName>
        <fullName evidence="6">Flagellar secretion chaperone FliS</fullName>
    </recommendedName>
</protein>
<evidence type="ECO:0000256" key="1">
    <source>
        <dbReference type="ARBA" id="ARBA00004514"/>
    </source>
</evidence>
<dbReference type="CDD" id="cd16098">
    <property type="entry name" value="FliS"/>
    <property type="match status" value="1"/>
</dbReference>
<name>A0A5D6W0J1_9FIRM</name>
<dbReference type="GO" id="GO:0005829">
    <property type="term" value="C:cytosol"/>
    <property type="evidence" value="ECO:0007669"/>
    <property type="project" value="UniProtKB-SubCell"/>
</dbReference>
<dbReference type="InterPro" id="IPR003713">
    <property type="entry name" value="FliS"/>
</dbReference>
<dbReference type="NCBIfam" id="TIGR00208">
    <property type="entry name" value="fliS"/>
    <property type="match status" value="1"/>
</dbReference>
<evidence type="ECO:0000256" key="3">
    <source>
        <dbReference type="ARBA" id="ARBA00022490"/>
    </source>
</evidence>
<keyword evidence="4 6" id="KW-1005">Bacterial flagellum biogenesis</keyword>
<evidence type="ECO:0000256" key="4">
    <source>
        <dbReference type="ARBA" id="ARBA00022795"/>
    </source>
</evidence>
<dbReference type="RefSeq" id="WP_149172190.1">
    <property type="nucleotide sequence ID" value="NZ_VTOY01000015.1"/>
</dbReference>
<accession>A0A5D6W0J1</accession>
<keyword evidence="7" id="KW-0282">Flagellum</keyword>
<evidence type="ECO:0000256" key="5">
    <source>
        <dbReference type="ARBA" id="ARBA00023186"/>
    </source>
</evidence>
<keyword evidence="8" id="KW-1185">Reference proteome</keyword>
<dbReference type="PANTHER" id="PTHR34773">
    <property type="entry name" value="FLAGELLAR SECRETION CHAPERONE FLIS"/>
    <property type="match status" value="1"/>
</dbReference>
<evidence type="ECO:0000313" key="7">
    <source>
        <dbReference type="EMBL" id="TYZ20315.1"/>
    </source>
</evidence>
<dbReference type="GO" id="GO:0071973">
    <property type="term" value="P:bacterial-type flagellum-dependent cell motility"/>
    <property type="evidence" value="ECO:0007669"/>
    <property type="project" value="TreeGrafter"/>
</dbReference>
<organism evidence="7 8">
    <name type="scientific">Selenomonas ruminis</name>
    <dbReference type="NCBI Taxonomy" id="2593411"/>
    <lineage>
        <taxon>Bacteria</taxon>
        <taxon>Bacillati</taxon>
        <taxon>Bacillota</taxon>
        <taxon>Negativicutes</taxon>
        <taxon>Selenomonadales</taxon>
        <taxon>Selenomonadaceae</taxon>
        <taxon>Selenomonas</taxon>
    </lineage>
</organism>
<dbReference type="Gene3D" id="1.20.120.340">
    <property type="entry name" value="Flagellar protein FliS"/>
    <property type="match status" value="1"/>
</dbReference>
<dbReference type="PANTHER" id="PTHR34773:SF1">
    <property type="entry name" value="FLAGELLAR SECRETION CHAPERONE FLIS"/>
    <property type="match status" value="1"/>
</dbReference>
<dbReference type="EMBL" id="VTOY01000015">
    <property type="protein sequence ID" value="TYZ20315.1"/>
    <property type="molecule type" value="Genomic_DNA"/>
</dbReference>
<dbReference type="Proteomes" id="UP000323646">
    <property type="component" value="Unassembled WGS sequence"/>
</dbReference>
<dbReference type="InterPro" id="IPR036584">
    <property type="entry name" value="FliS_sf"/>
</dbReference>
<dbReference type="OrthoDB" id="1524959at2"/>
<comment type="caution">
    <text evidence="7">The sequence shown here is derived from an EMBL/GenBank/DDBJ whole genome shotgun (WGS) entry which is preliminary data.</text>
</comment>
<keyword evidence="7" id="KW-0969">Cilium</keyword>
<dbReference type="AlphaFoldDB" id="A0A5D6W0J1"/>
<keyword evidence="5" id="KW-0143">Chaperone</keyword>
<keyword evidence="3 6" id="KW-0963">Cytoplasm</keyword>
<gene>
    <name evidence="7" type="primary">fliS</name>
    <name evidence="7" type="ORF">FZ040_11895</name>
</gene>
<comment type="subcellular location">
    <subcellularLocation>
        <location evidence="1 6">Cytoplasm</location>
        <location evidence="1 6">Cytosol</location>
    </subcellularLocation>
</comment>
<evidence type="ECO:0000256" key="6">
    <source>
        <dbReference type="PIRNR" id="PIRNR039090"/>
    </source>
</evidence>
<dbReference type="SUPFAM" id="SSF101116">
    <property type="entry name" value="Flagellar export chaperone FliS"/>
    <property type="match status" value="1"/>
</dbReference>
<keyword evidence="7" id="KW-0966">Cell projection</keyword>